<reference evidence="2 3" key="1">
    <citation type="submission" date="2023-01" db="EMBL/GenBank/DDBJ databases">
        <title>Analysis of 21 Apiospora genomes using comparative genomics revels a genus with tremendous synthesis potential of carbohydrate active enzymes and secondary metabolites.</title>
        <authorList>
            <person name="Sorensen T."/>
        </authorList>
    </citation>
    <scope>NUCLEOTIDE SEQUENCE [LARGE SCALE GENOMIC DNA]</scope>
    <source>
        <strain evidence="2 3">CBS 33761</strain>
    </source>
</reference>
<feature type="region of interest" description="Disordered" evidence="1">
    <location>
        <begin position="270"/>
        <end position="297"/>
    </location>
</feature>
<organism evidence="2 3">
    <name type="scientific">Apiospora rasikravindrae</name>
    <dbReference type="NCBI Taxonomy" id="990691"/>
    <lineage>
        <taxon>Eukaryota</taxon>
        <taxon>Fungi</taxon>
        <taxon>Dikarya</taxon>
        <taxon>Ascomycota</taxon>
        <taxon>Pezizomycotina</taxon>
        <taxon>Sordariomycetes</taxon>
        <taxon>Xylariomycetidae</taxon>
        <taxon>Amphisphaeriales</taxon>
        <taxon>Apiosporaceae</taxon>
        <taxon>Apiospora</taxon>
    </lineage>
</organism>
<gene>
    <name evidence="2" type="ORF">PG993_005018</name>
</gene>
<dbReference type="EMBL" id="JAQQWK010000003">
    <property type="protein sequence ID" value="KAK8044994.1"/>
    <property type="molecule type" value="Genomic_DNA"/>
</dbReference>
<evidence type="ECO:0000313" key="3">
    <source>
        <dbReference type="Proteomes" id="UP001444661"/>
    </source>
</evidence>
<evidence type="ECO:0000256" key="1">
    <source>
        <dbReference type="SAM" id="MobiDB-lite"/>
    </source>
</evidence>
<comment type="caution">
    <text evidence="2">The sequence shown here is derived from an EMBL/GenBank/DDBJ whole genome shotgun (WGS) entry which is preliminary data.</text>
</comment>
<dbReference type="Proteomes" id="UP001444661">
    <property type="component" value="Unassembled WGS sequence"/>
</dbReference>
<feature type="compositionally biased region" description="Basic residues" evidence="1">
    <location>
        <begin position="281"/>
        <end position="292"/>
    </location>
</feature>
<keyword evidence="3" id="KW-1185">Reference proteome</keyword>
<name>A0ABR1TEE7_9PEZI</name>
<proteinExistence type="predicted"/>
<sequence>MPFASFPEIADTIAFVGLGVGAIGENIARIFDPRADVGPCNVPLYNFQQCHDALVGVKVASSIPEAGVAQFDNVPAPCMDLSTVLVGGCTGADPRPTPCGSACIKYTGLTDDQLANSPGRVVQLREGFSLARIPKTFHEAVKESIENLRRKAQRIKVLYSGMAIIIEAEHAKSTLKDYLSTERQHHKAACCRKQLGEGSGYIPRKDEDCLVDMRLTLHDIDSSDQARRAWPVQKRVVSRRLLAFAVSQMYYQRREPDSCETFPPSQLDTGDWRSYGAKETPRKKGPAHCPRRGSRDDVGDAAGSLPCRALCPMVLAADPPLDGVSQGGEARDRAPASCQLSTWSRLSLLAVTVRAASLGLIKATGTILLQIDNGENASLLSATAAQHIGNFSEPFGALRVGANDLPLAPALDDLKDIIILG</sequence>
<evidence type="ECO:0000313" key="2">
    <source>
        <dbReference type="EMBL" id="KAK8044994.1"/>
    </source>
</evidence>
<accession>A0ABR1TEE7</accession>
<protein>
    <submittedName>
        <fullName evidence="2">Uncharacterized protein</fullName>
    </submittedName>
</protein>